<dbReference type="InterPro" id="IPR036388">
    <property type="entry name" value="WH-like_DNA-bd_sf"/>
</dbReference>
<dbReference type="Proteomes" id="UP000326759">
    <property type="component" value="Unassembled WGS sequence"/>
</dbReference>
<sequence>RRLFKETYVVGSLEDEEMNDPENSEDEREESEEMSDIEMPEVAPTKRIKRSPKKVQGKAKEKDEKTQANLAKVLKAKGRNKKAVAVAKTSNSDAQPSKPSGSKQKMLDVILSGLSTMDGRKGVSLPALKKYILEDETSNASSWERVRPKIKAAIEQGIQEELIVRPKGSENVTGLQGSFKLNKAKYASKNSNVEKQNTKAKDSSSTKMSKTETIKKSSKIKSKEAENLPKKTVGNIRHRRSVSEDFRLSEWKTKKLKKSRSMEEIPDEPKKKLQKVKKKTTPKKKSSPKKKS</sequence>
<accession>A0A5N5T7Y0</accession>
<evidence type="ECO:0000256" key="1">
    <source>
        <dbReference type="SAM" id="MobiDB-lite"/>
    </source>
</evidence>
<gene>
    <name evidence="3" type="primary">H1L</name>
    <name evidence="3" type="ORF">Anas_13104</name>
</gene>
<feature type="region of interest" description="Disordered" evidence="1">
    <location>
        <begin position="1"/>
        <end position="106"/>
    </location>
</feature>
<reference evidence="3 4" key="1">
    <citation type="journal article" date="2019" name="PLoS Biol.">
        <title>Sex chromosomes control vertical transmission of feminizing Wolbachia symbionts in an isopod.</title>
        <authorList>
            <person name="Becking T."/>
            <person name="Chebbi M.A."/>
            <person name="Giraud I."/>
            <person name="Moumen B."/>
            <person name="Laverre T."/>
            <person name="Caubet Y."/>
            <person name="Peccoud J."/>
            <person name="Gilbert C."/>
            <person name="Cordaux R."/>
        </authorList>
    </citation>
    <scope>NUCLEOTIDE SEQUENCE [LARGE SCALE GENOMIC DNA]</scope>
    <source>
        <strain evidence="3">ANa2</strain>
        <tissue evidence="3">Whole body excluding digestive tract and cuticle</tissue>
    </source>
</reference>
<evidence type="ECO:0000313" key="4">
    <source>
        <dbReference type="Proteomes" id="UP000326759"/>
    </source>
</evidence>
<organism evidence="3 4">
    <name type="scientific">Armadillidium nasatum</name>
    <dbReference type="NCBI Taxonomy" id="96803"/>
    <lineage>
        <taxon>Eukaryota</taxon>
        <taxon>Metazoa</taxon>
        <taxon>Ecdysozoa</taxon>
        <taxon>Arthropoda</taxon>
        <taxon>Crustacea</taxon>
        <taxon>Multicrustacea</taxon>
        <taxon>Malacostraca</taxon>
        <taxon>Eumalacostraca</taxon>
        <taxon>Peracarida</taxon>
        <taxon>Isopoda</taxon>
        <taxon>Oniscidea</taxon>
        <taxon>Crinocheta</taxon>
        <taxon>Armadillidiidae</taxon>
        <taxon>Armadillidium</taxon>
    </lineage>
</organism>
<dbReference type="EMBL" id="SEYY01011420">
    <property type="protein sequence ID" value="KAB7501175.1"/>
    <property type="molecule type" value="Genomic_DNA"/>
</dbReference>
<feature type="compositionally biased region" description="Basic and acidic residues" evidence="1">
    <location>
        <begin position="241"/>
        <end position="253"/>
    </location>
</feature>
<dbReference type="Gene3D" id="1.10.10.10">
    <property type="entry name" value="Winged helix-like DNA-binding domain superfamily/Winged helix DNA-binding domain"/>
    <property type="match status" value="1"/>
</dbReference>
<dbReference type="GO" id="GO:0000786">
    <property type="term" value="C:nucleosome"/>
    <property type="evidence" value="ECO:0007669"/>
    <property type="project" value="InterPro"/>
</dbReference>
<dbReference type="SMART" id="SM00526">
    <property type="entry name" value="H15"/>
    <property type="match status" value="1"/>
</dbReference>
<dbReference type="SUPFAM" id="SSF46785">
    <property type="entry name" value="Winged helix' DNA-binding domain"/>
    <property type="match status" value="1"/>
</dbReference>
<dbReference type="Pfam" id="PF00538">
    <property type="entry name" value="Linker_histone"/>
    <property type="match status" value="1"/>
</dbReference>
<dbReference type="PROSITE" id="PS51504">
    <property type="entry name" value="H15"/>
    <property type="match status" value="1"/>
</dbReference>
<feature type="non-terminal residue" evidence="3">
    <location>
        <position position="1"/>
    </location>
</feature>
<comment type="caution">
    <text evidence="3">The sequence shown here is derived from an EMBL/GenBank/DDBJ whole genome shotgun (WGS) entry which is preliminary data.</text>
</comment>
<feature type="compositionally biased region" description="Basic and acidic residues" evidence="1">
    <location>
        <begin position="260"/>
        <end position="271"/>
    </location>
</feature>
<dbReference type="InterPro" id="IPR005818">
    <property type="entry name" value="Histone_H1/H5_H15"/>
</dbReference>
<keyword evidence="4" id="KW-1185">Reference proteome</keyword>
<feature type="compositionally biased region" description="Basic residues" evidence="1">
    <location>
        <begin position="46"/>
        <end position="57"/>
    </location>
</feature>
<feature type="compositionally biased region" description="Acidic residues" evidence="1">
    <location>
        <begin position="13"/>
        <end position="39"/>
    </location>
</feature>
<proteinExistence type="predicted"/>
<feature type="compositionally biased region" description="Polar residues" evidence="1">
    <location>
        <begin position="88"/>
        <end position="103"/>
    </location>
</feature>
<feature type="domain" description="H15" evidence="2">
    <location>
        <begin position="102"/>
        <end position="183"/>
    </location>
</feature>
<evidence type="ECO:0000313" key="3">
    <source>
        <dbReference type="EMBL" id="KAB7501175.1"/>
    </source>
</evidence>
<dbReference type="AlphaFoldDB" id="A0A5N5T7Y0"/>
<name>A0A5N5T7Y0_9CRUS</name>
<feature type="compositionally biased region" description="Basic and acidic residues" evidence="1">
    <location>
        <begin position="196"/>
        <end position="229"/>
    </location>
</feature>
<protein>
    <submittedName>
        <fullName evidence="3">Sperm-specific protein PHI-2B</fullName>
    </submittedName>
</protein>
<dbReference type="GO" id="GO:0003677">
    <property type="term" value="F:DNA binding"/>
    <property type="evidence" value="ECO:0007669"/>
    <property type="project" value="InterPro"/>
</dbReference>
<dbReference type="InterPro" id="IPR036390">
    <property type="entry name" value="WH_DNA-bd_sf"/>
</dbReference>
<feature type="compositionally biased region" description="Basic residues" evidence="1">
    <location>
        <begin position="272"/>
        <end position="292"/>
    </location>
</feature>
<dbReference type="OrthoDB" id="10070184at2759"/>
<evidence type="ECO:0000259" key="2">
    <source>
        <dbReference type="PROSITE" id="PS51504"/>
    </source>
</evidence>
<feature type="region of interest" description="Disordered" evidence="1">
    <location>
        <begin position="186"/>
        <end position="292"/>
    </location>
</feature>
<dbReference type="GO" id="GO:0006334">
    <property type="term" value="P:nucleosome assembly"/>
    <property type="evidence" value="ECO:0007669"/>
    <property type="project" value="InterPro"/>
</dbReference>